<accession>A0A9N8ZZ65</accession>
<evidence type="ECO:0000313" key="1">
    <source>
        <dbReference type="EMBL" id="CAG8511431.1"/>
    </source>
</evidence>
<comment type="caution">
    <text evidence="1">The sequence shown here is derived from an EMBL/GenBank/DDBJ whole genome shotgun (WGS) entry which is preliminary data.</text>
</comment>
<organism evidence="1 2">
    <name type="scientific">Ambispora gerdemannii</name>
    <dbReference type="NCBI Taxonomy" id="144530"/>
    <lineage>
        <taxon>Eukaryota</taxon>
        <taxon>Fungi</taxon>
        <taxon>Fungi incertae sedis</taxon>
        <taxon>Mucoromycota</taxon>
        <taxon>Glomeromycotina</taxon>
        <taxon>Glomeromycetes</taxon>
        <taxon>Archaeosporales</taxon>
        <taxon>Ambisporaceae</taxon>
        <taxon>Ambispora</taxon>
    </lineage>
</organism>
<gene>
    <name evidence="1" type="ORF">AGERDE_LOCUS4763</name>
</gene>
<dbReference type="AlphaFoldDB" id="A0A9N8ZZ65"/>
<protein>
    <submittedName>
        <fullName evidence="1">241_t:CDS:1</fullName>
    </submittedName>
</protein>
<name>A0A9N8ZZ65_9GLOM</name>
<dbReference type="EMBL" id="CAJVPL010000576">
    <property type="protein sequence ID" value="CAG8511431.1"/>
    <property type="molecule type" value="Genomic_DNA"/>
</dbReference>
<keyword evidence="2" id="KW-1185">Reference proteome</keyword>
<dbReference type="Proteomes" id="UP000789831">
    <property type="component" value="Unassembled WGS sequence"/>
</dbReference>
<evidence type="ECO:0000313" key="2">
    <source>
        <dbReference type="Proteomes" id="UP000789831"/>
    </source>
</evidence>
<proteinExistence type="predicted"/>
<reference evidence="1" key="1">
    <citation type="submission" date="2021-06" db="EMBL/GenBank/DDBJ databases">
        <authorList>
            <person name="Kallberg Y."/>
            <person name="Tangrot J."/>
            <person name="Rosling A."/>
        </authorList>
    </citation>
    <scope>NUCLEOTIDE SEQUENCE</scope>
    <source>
        <strain evidence="1">MT106</strain>
    </source>
</reference>
<sequence length="47" mass="5454">MKVIPLPSYDEATNEVIVTRATLMECRGIRLSPSKYIEWQIRGEEDD</sequence>